<keyword evidence="3" id="KW-1185">Reference proteome</keyword>
<accession>A0A1S2LBY2</accession>
<evidence type="ECO:0000313" key="1">
    <source>
        <dbReference type="EMBL" id="OIJ09055.1"/>
    </source>
</evidence>
<reference evidence="1 3" key="1">
    <citation type="submission" date="2016-10" db="EMBL/GenBank/DDBJ databases">
        <title>Draft genome sequences of four alkaliphilic bacteria belonging to the Anaerobacillus genus.</title>
        <authorList>
            <person name="Bassil N.M."/>
            <person name="Lloyd J.R."/>
        </authorList>
    </citation>
    <scope>NUCLEOTIDE SEQUENCE [LARGE SCALE GENOMIC DNA]</scope>
    <source>
        <strain evidence="1 3">NB2006</strain>
    </source>
</reference>
<organism evidence="1 3">
    <name type="scientific">Anaerobacillus isosaccharinicus</name>
    <dbReference type="NCBI Taxonomy" id="1532552"/>
    <lineage>
        <taxon>Bacteria</taxon>
        <taxon>Bacillati</taxon>
        <taxon>Bacillota</taxon>
        <taxon>Bacilli</taxon>
        <taxon>Bacillales</taxon>
        <taxon>Bacillaceae</taxon>
        <taxon>Anaerobacillus</taxon>
    </lineage>
</organism>
<dbReference type="RefSeq" id="WP_071318393.1">
    <property type="nucleotide sequence ID" value="NZ_CP063356.2"/>
</dbReference>
<reference evidence="2 3" key="3">
    <citation type="journal article" date="2019" name="Int. J. Syst. Evol. Microbiol.">
        <title>Anaerobacillus isosaccharinicus sp. nov., an alkaliphilic bacterium which degrades isosaccharinic acid.</title>
        <authorList>
            <person name="Bassil N.M."/>
            <person name="Lloyd J.R."/>
        </authorList>
    </citation>
    <scope>NUCLEOTIDE SEQUENCE [LARGE SCALE GENOMIC DNA]</scope>
    <source>
        <strain evidence="2 3">NB2006</strain>
    </source>
</reference>
<dbReference type="EMBL" id="CP063356">
    <property type="protein sequence ID" value="QOY37062.1"/>
    <property type="molecule type" value="Genomic_DNA"/>
</dbReference>
<dbReference type="Proteomes" id="UP000180175">
    <property type="component" value="Chromosome"/>
</dbReference>
<reference evidence="2" key="4">
    <citation type="submission" date="2020-10" db="EMBL/GenBank/DDBJ databases">
        <authorList>
            <person name="Bassil N.M."/>
            <person name="Lloyd J.R."/>
        </authorList>
    </citation>
    <scope>NUCLEOTIDE SEQUENCE</scope>
    <source>
        <strain evidence="2">NB2006</strain>
    </source>
</reference>
<dbReference type="KEGG" id="aia:AWH56_005320"/>
<evidence type="ECO:0000313" key="3">
    <source>
        <dbReference type="Proteomes" id="UP000180175"/>
    </source>
</evidence>
<dbReference type="AlphaFoldDB" id="A0A1S2LBY2"/>
<sequence>MARLYDEETTSCWKSIFYNAQDVAENGYHADKKETAWHYDQPLTDEVIQKIEQKAKSLECDIFEIIEKKEKIKRYQVD</sequence>
<name>A0A1S2LBY2_9BACI</name>
<dbReference type="EMBL" id="LQXD01000157">
    <property type="protein sequence ID" value="OIJ09055.1"/>
    <property type="molecule type" value="Genomic_DNA"/>
</dbReference>
<protein>
    <submittedName>
        <fullName evidence="1">Uncharacterized protein</fullName>
    </submittedName>
</protein>
<evidence type="ECO:0000313" key="2">
    <source>
        <dbReference type="EMBL" id="QOY37062.1"/>
    </source>
</evidence>
<proteinExistence type="predicted"/>
<gene>
    <name evidence="2" type="ORF">AWH56_005320</name>
    <name evidence="1" type="ORF">AWH56_18260</name>
</gene>
<reference evidence="2 3" key="2">
    <citation type="journal article" date="2017" name="Genome Announc.">
        <title>Draft Genome Sequences of Four Alkaliphilic Bacteria Belonging to the Anaerobacillus Genus.</title>
        <authorList>
            <person name="Bassil N.M."/>
            <person name="Lloyd J.R."/>
        </authorList>
    </citation>
    <scope>NUCLEOTIDE SEQUENCE [LARGE SCALE GENOMIC DNA]</scope>
    <source>
        <strain evidence="2 3">NB2006</strain>
    </source>
</reference>